<comment type="cofactor">
    <cofactor evidence="20">
        <name>Ca(2+)</name>
        <dbReference type="ChEBI" id="CHEBI:29108"/>
    </cofactor>
    <text evidence="20">Can bind about 5 Ca(2+) ions per subunit.</text>
</comment>
<feature type="binding site" evidence="20">
    <location>
        <position position="200"/>
    </location>
    <ligand>
        <name>Ca(2+)</name>
        <dbReference type="ChEBI" id="CHEBI:29108"/>
        <label>1</label>
    </ligand>
</feature>
<evidence type="ECO:0000256" key="20">
    <source>
        <dbReference type="PIRSR" id="PIRSR621190-2"/>
    </source>
</evidence>
<keyword evidence="5" id="KW-0645">Protease</keyword>
<feature type="binding site" description="in inhibited form" evidence="20">
    <location>
        <position position="91"/>
    </location>
    <ligand>
        <name>Zn(2+)</name>
        <dbReference type="ChEBI" id="CHEBI:29105"/>
        <label>2</label>
        <note>catalytic</note>
    </ligand>
</feature>
<dbReference type="Gene3D" id="2.110.10.10">
    <property type="entry name" value="Hemopexin-like domain"/>
    <property type="match status" value="1"/>
</dbReference>
<feature type="binding site" evidence="20">
    <location>
        <position position="123"/>
    </location>
    <ligand>
        <name>Ca(2+)</name>
        <dbReference type="ChEBI" id="CHEBI:29108"/>
        <label>1</label>
    </ligand>
</feature>
<feature type="binding site" evidence="20">
    <location>
        <position position="350"/>
    </location>
    <ligand>
        <name>Ca(2+)</name>
        <dbReference type="ChEBI" id="CHEBI:29108"/>
        <label>5</label>
    </ligand>
</feature>
<protein>
    <recommendedName>
        <fullName evidence="17">interstitial collagenase</fullName>
        <ecNumber evidence="17">3.4.24.7</ecNumber>
    </recommendedName>
</protein>
<evidence type="ECO:0000256" key="9">
    <source>
        <dbReference type="ARBA" id="ARBA00022801"/>
    </source>
</evidence>
<keyword evidence="6 19" id="KW-0479">Metal-binding</keyword>
<dbReference type="PROSITE" id="PS00024">
    <property type="entry name" value="HEMOPEXIN"/>
    <property type="match status" value="1"/>
</dbReference>
<dbReference type="InterPro" id="IPR002477">
    <property type="entry name" value="Peptidoglycan-bd-like"/>
</dbReference>
<feature type="binding site" evidence="20">
    <location>
        <position position="191"/>
    </location>
    <ligand>
        <name>Ca(2+)</name>
        <dbReference type="ChEBI" id="CHEBI:29108"/>
        <label>2</label>
    </ligand>
</feature>
<dbReference type="PRINTS" id="PR00138">
    <property type="entry name" value="MATRIXIN"/>
</dbReference>
<dbReference type="PANTHER" id="PTHR10201">
    <property type="entry name" value="MATRIX METALLOPROTEINASE"/>
    <property type="match status" value="1"/>
</dbReference>
<dbReference type="MEROPS" id="M10.013"/>
<evidence type="ECO:0000256" key="19">
    <source>
        <dbReference type="PIRSR" id="PIRSR001191-2"/>
    </source>
</evidence>
<keyword evidence="13" id="KW-0177">Collagen degradation</keyword>
<feature type="binding site" evidence="20">
    <location>
        <position position="169"/>
    </location>
    <ligand>
        <name>Zn(2+)</name>
        <dbReference type="ChEBI" id="CHEBI:29105"/>
        <label>1</label>
    </ligand>
</feature>
<feature type="binding site" evidence="20">
    <location>
        <position position="235"/>
    </location>
    <ligand>
        <name>Zn(2+)</name>
        <dbReference type="ChEBI" id="CHEBI:29105"/>
        <label>2</label>
        <note>catalytic</note>
    </ligand>
</feature>
<dbReference type="SUPFAM" id="SSF50923">
    <property type="entry name" value="Hemopexin-like domain"/>
    <property type="match status" value="1"/>
</dbReference>
<feature type="signal peptide" evidence="24">
    <location>
        <begin position="1"/>
        <end position="17"/>
    </location>
</feature>
<dbReference type="InterPro" id="IPR006026">
    <property type="entry name" value="Peptidase_Metallo"/>
</dbReference>
<evidence type="ECO:0000256" key="14">
    <source>
        <dbReference type="ARBA" id="ARBA00023145"/>
    </source>
</evidence>
<keyword evidence="3" id="KW-0964">Secreted</keyword>
<evidence type="ECO:0000256" key="11">
    <source>
        <dbReference type="ARBA" id="ARBA00022837"/>
    </source>
</evidence>
<dbReference type="PANTHER" id="PTHR10201:SF151">
    <property type="entry name" value="INTERSTITIAL COLLAGENASE"/>
    <property type="match status" value="1"/>
</dbReference>
<keyword evidence="11 20" id="KW-0106">Calcium</keyword>
<feature type="binding site" evidence="19">
    <location>
        <position position="227"/>
    </location>
    <ligand>
        <name>Zn(2+)</name>
        <dbReference type="ChEBI" id="CHEBI:29105"/>
        <label>2</label>
        <note>catalytic</note>
    </ligand>
</feature>
<dbReference type="Pfam" id="PF01471">
    <property type="entry name" value="PG_binding_1"/>
    <property type="match status" value="1"/>
</dbReference>
<evidence type="ECO:0000256" key="12">
    <source>
        <dbReference type="ARBA" id="ARBA00023049"/>
    </source>
</evidence>
<dbReference type="GO" id="GO:0008270">
    <property type="term" value="F:zinc ion binding"/>
    <property type="evidence" value="ECO:0007669"/>
    <property type="project" value="InterPro"/>
</dbReference>
<feature type="disulfide bond" evidence="21">
    <location>
        <begin position="297"/>
        <end position="484"/>
    </location>
</feature>
<evidence type="ECO:0000256" key="13">
    <source>
        <dbReference type="ARBA" id="ARBA00023105"/>
    </source>
</evidence>
<comment type="catalytic activity">
    <reaction evidence="16">
        <text>Cleavage of the triple helix of collagen at about three-quarters of the length of the molecule from the N-terminus, at 775-Gly-|-Ile-776 in the alpha1(I) chain. Cleaves synthetic substrates and alpha-macroglobulins at bonds where P1' is a hydrophobic residue.</text>
        <dbReference type="EC" id="3.4.24.7"/>
    </reaction>
</comment>
<dbReference type="GO" id="GO:0031012">
    <property type="term" value="C:extracellular matrix"/>
    <property type="evidence" value="ECO:0007669"/>
    <property type="project" value="InterPro"/>
</dbReference>
<feature type="binding site" evidence="20">
    <location>
        <position position="182"/>
    </location>
    <ligand>
        <name>Zn(2+)</name>
        <dbReference type="ChEBI" id="CHEBI:29105"/>
        <label>1</label>
    </ligand>
</feature>
<keyword evidence="10 19" id="KW-0862">Zinc</keyword>
<dbReference type="PIRSF" id="PIRSF001191">
    <property type="entry name" value="Peptidase_M10A_matrix"/>
    <property type="match status" value="1"/>
</dbReference>
<feature type="modified residue" description="Phosphotyrosine; by PKDCC" evidence="22">
    <location>
        <position position="379"/>
    </location>
</feature>
<dbReference type="CDD" id="cd00094">
    <property type="entry name" value="HX"/>
    <property type="match status" value="1"/>
</dbReference>
<comment type="similarity">
    <text evidence="2">Belongs to the peptidase M10A family.</text>
</comment>
<feature type="binding site" evidence="20">
    <location>
        <position position="175"/>
    </location>
    <ligand>
        <name>Ca(2+)</name>
        <dbReference type="ChEBI" id="CHEBI:29108"/>
        <label>3</label>
    </ligand>
</feature>
<feature type="repeat" description="Hemopexin" evidence="23">
    <location>
        <begin position="441"/>
        <end position="484"/>
    </location>
</feature>
<dbReference type="InterPro" id="IPR001818">
    <property type="entry name" value="Pept_M10_metallopeptidase"/>
</dbReference>
<dbReference type="CDD" id="cd04278">
    <property type="entry name" value="ZnMc_MMP"/>
    <property type="match status" value="1"/>
</dbReference>
<accession>Q5D714</accession>
<evidence type="ECO:0000256" key="10">
    <source>
        <dbReference type="ARBA" id="ARBA00022833"/>
    </source>
</evidence>
<dbReference type="SMART" id="SM00120">
    <property type="entry name" value="HX"/>
    <property type="match status" value="4"/>
</dbReference>
<dbReference type="InterPro" id="IPR018487">
    <property type="entry name" value="Hemopexin-like_repeat"/>
</dbReference>
<feature type="domain" description="Peptidase metallopeptidase" evidence="25">
    <location>
        <begin position="104"/>
        <end position="263"/>
    </location>
</feature>
<evidence type="ECO:0000256" key="21">
    <source>
        <dbReference type="PIRSR" id="PIRSR621190-3"/>
    </source>
</evidence>
<dbReference type="SUPFAM" id="SSF55486">
    <property type="entry name" value="Metalloproteases ('zincins'), catalytic domain"/>
    <property type="match status" value="1"/>
</dbReference>
<keyword evidence="9" id="KW-0378">Hydrolase</keyword>
<dbReference type="GO" id="GO:0030198">
    <property type="term" value="P:extracellular matrix organization"/>
    <property type="evidence" value="ECO:0007669"/>
    <property type="project" value="TreeGrafter"/>
</dbReference>
<feature type="binding site" evidence="20">
    <location>
        <position position="157"/>
    </location>
    <ligand>
        <name>Ca(2+)</name>
        <dbReference type="ChEBI" id="CHEBI:29108"/>
        <label>2</label>
    </ligand>
</feature>
<feature type="binding site" evidence="20">
    <location>
        <position position="195"/>
    </location>
    <ligand>
        <name>Zn(2+)</name>
        <dbReference type="ChEBI" id="CHEBI:29105"/>
        <label>1</label>
    </ligand>
</feature>
<evidence type="ECO:0000256" key="4">
    <source>
        <dbReference type="ARBA" id="ARBA00022530"/>
    </source>
</evidence>
<comment type="cofactor">
    <cofactor evidence="20">
        <name>Zn(2+)</name>
        <dbReference type="ChEBI" id="CHEBI:29105"/>
    </cofactor>
    <text evidence="20">Binds 2 Zn(2+) ions per subunit.</text>
</comment>
<feature type="chain" id="PRO_5004254791" description="interstitial collagenase" evidence="24">
    <location>
        <begin position="18"/>
        <end position="484"/>
    </location>
</feature>
<dbReference type="FunFam" id="2.110.10.10:FF:000002">
    <property type="entry name" value="Matrix metallopeptidase 3"/>
    <property type="match status" value="1"/>
</dbReference>
<dbReference type="PROSITE" id="PS51642">
    <property type="entry name" value="HEMOPEXIN_2"/>
    <property type="match status" value="4"/>
</dbReference>
<evidence type="ECO:0000256" key="24">
    <source>
        <dbReference type="SAM" id="SignalP"/>
    </source>
</evidence>
<dbReference type="SUPFAM" id="SSF47090">
    <property type="entry name" value="PGBD-like"/>
    <property type="match status" value="1"/>
</dbReference>
<dbReference type="EC" id="3.4.24.7" evidence="17"/>
<evidence type="ECO:0000256" key="17">
    <source>
        <dbReference type="ARBA" id="ARBA00038924"/>
    </source>
</evidence>
<feature type="repeat" description="Hemopexin" evidence="23">
    <location>
        <begin position="392"/>
        <end position="440"/>
    </location>
</feature>
<dbReference type="SMART" id="SM00235">
    <property type="entry name" value="ZnMc"/>
    <property type="match status" value="1"/>
</dbReference>
<dbReference type="FunFam" id="3.40.390.10:FF:000007">
    <property type="entry name" value="Collagenase 3"/>
    <property type="match status" value="1"/>
</dbReference>
<evidence type="ECO:0000256" key="2">
    <source>
        <dbReference type="ARBA" id="ARBA00010370"/>
    </source>
</evidence>
<keyword evidence="15 21" id="KW-1015">Disulfide bond</keyword>
<feature type="binding site" evidence="20">
    <location>
        <position position="447"/>
    </location>
    <ligand>
        <name>Ca(2+)</name>
        <dbReference type="ChEBI" id="CHEBI:29108"/>
        <label>5</label>
    </ligand>
</feature>
<keyword evidence="7 24" id="KW-0732">Signal</keyword>
<feature type="binding site" evidence="20">
    <location>
        <position position="174"/>
    </location>
    <ligand>
        <name>Ca(2+)</name>
        <dbReference type="ChEBI" id="CHEBI:29108"/>
        <label>3</label>
    </ligand>
</feature>
<evidence type="ECO:0000259" key="25">
    <source>
        <dbReference type="SMART" id="SM00235"/>
    </source>
</evidence>
<reference evidence="26" key="1">
    <citation type="journal article" date="2005" name="Dev. Biol.">
        <title>Normal newt limb regeneration requires matrix metalloproteinase function.</title>
        <authorList>
            <person name="Vinarsky V."/>
            <person name="Atkinson D.L."/>
            <person name="Stevenson T.J."/>
            <person name="Keating M.T."/>
            <person name="Odelberg S.J."/>
        </authorList>
    </citation>
    <scope>NUCLEOTIDE SEQUENCE</scope>
</reference>
<feature type="binding site" evidence="20">
    <location>
        <position position="193"/>
    </location>
    <ligand>
        <name>Ca(2+)</name>
        <dbReference type="ChEBI" id="CHEBI:29108"/>
        <label>2</label>
    </ligand>
</feature>
<feature type="binding site" evidence="20">
    <location>
        <position position="197"/>
    </location>
    <ligand>
        <name>Ca(2+)</name>
        <dbReference type="ChEBI" id="CHEBI:29108"/>
        <label>3</label>
    </ligand>
</feature>
<dbReference type="InterPro" id="IPR033739">
    <property type="entry name" value="M10A_MMP"/>
</dbReference>
<dbReference type="EMBL" id="AY857751">
    <property type="protein sequence ID" value="AAX14804.1"/>
    <property type="molecule type" value="mRNA"/>
</dbReference>
<evidence type="ECO:0000256" key="7">
    <source>
        <dbReference type="ARBA" id="ARBA00022729"/>
    </source>
</evidence>
<dbReference type="AlphaFoldDB" id="Q5D714"/>
<comment type="subcellular location">
    <subcellularLocation>
        <location evidence="1">Secreted</location>
        <location evidence="1">Extracellular space</location>
        <location evidence="1">Extracellular matrix</location>
    </subcellularLocation>
</comment>
<feature type="binding site" evidence="20">
    <location>
        <position position="167"/>
    </location>
    <ligand>
        <name>Zn(2+)</name>
        <dbReference type="ChEBI" id="CHEBI:29105"/>
        <label>1</label>
    </ligand>
</feature>
<feature type="binding site" evidence="19">
    <location>
        <position position="217"/>
    </location>
    <ligand>
        <name>Zn(2+)</name>
        <dbReference type="ChEBI" id="CHEBI:29105"/>
        <label>2</label>
        <note>catalytic</note>
    </ligand>
</feature>
<feature type="binding site" evidence="20">
    <location>
        <position position="200"/>
    </location>
    <ligand>
        <name>Ca(2+)</name>
        <dbReference type="ChEBI" id="CHEBI:29108"/>
        <label>3</label>
    </ligand>
</feature>
<feature type="active site" evidence="18">
    <location>
        <position position="218"/>
    </location>
</feature>
<evidence type="ECO:0000256" key="8">
    <source>
        <dbReference type="ARBA" id="ARBA00022737"/>
    </source>
</evidence>
<dbReference type="GO" id="GO:0030574">
    <property type="term" value="P:collagen catabolic process"/>
    <property type="evidence" value="ECO:0007669"/>
    <property type="project" value="UniProtKB-KW"/>
</dbReference>
<organism evidence="26">
    <name type="scientific">Notophthalmus viridescens</name>
    <name type="common">Eastern newt</name>
    <name type="synonym">Triturus viridescens</name>
    <dbReference type="NCBI Taxonomy" id="8316"/>
    <lineage>
        <taxon>Eukaryota</taxon>
        <taxon>Metazoa</taxon>
        <taxon>Chordata</taxon>
        <taxon>Craniata</taxon>
        <taxon>Vertebrata</taxon>
        <taxon>Euteleostomi</taxon>
        <taxon>Amphibia</taxon>
        <taxon>Batrachia</taxon>
        <taxon>Caudata</taxon>
        <taxon>Salamandroidea</taxon>
        <taxon>Salamandridae</taxon>
        <taxon>Pleurodelinae</taxon>
        <taxon>Notophthalmus</taxon>
    </lineage>
</organism>
<dbReference type="GO" id="GO:0006508">
    <property type="term" value="P:proteolysis"/>
    <property type="evidence" value="ECO:0007669"/>
    <property type="project" value="UniProtKB-KW"/>
</dbReference>
<keyword evidence="8" id="KW-0677">Repeat</keyword>
<sequence length="484" mass="54599">MKSLSLLLVLCVVHTYAFPAVPVTEDRDESQQLAEEYLKKFYNLNDDGTPINRKKHSPFSEKLQEMQAFFGLEVTGKLDSNTLEMMHKPRCGVADAAEYSHFGGRPTWRTTSLTYRILNYTPDMAEADVDTAIRRAFKVWSDVTPLTFSRIYEGTADIQISFGAGVHGDFYPFDGPHGTLAHAFAPGNSIGGDAHFDEDETWTAGSAGYNLFLVAAHEFGHSLGLYHSGDRSALMYPTYSYTDPARFRLPQDDVDGIQALYGASPNPDPTTPEATTLTTTVSTTTTTTLSPINPSICDPTLVFDAITTLRGEILFFKDSNFWRRIPTITEVYNYPISTFWPSLPSGIQAAYENAGTDEIFFFKGSKYWALQGFDILPNYPKNIYKLGFPRTVKHVNAAVHLQSTQKTYFFVGDEYWSYDEARKTMDKDSPRRIEDDFPGIGKKVHAVFEDNGLLYFFSGHKQFEFNMKSKKVTRTLKNTSWLRC</sequence>
<dbReference type="Pfam" id="PF00045">
    <property type="entry name" value="Hemopexin"/>
    <property type="match status" value="4"/>
</dbReference>
<evidence type="ECO:0000256" key="1">
    <source>
        <dbReference type="ARBA" id="ARBA00004498"/>
    </source>
</evidence>
<evidence type="ECO:0000256" key="16">
    <source>
        <dbReference type="ARBA" id="ARBA00036005"/>
    </source>
</evidence>
<dbReference type="GO" id="GO:0004222">
    <property type="term" value="F:metalloendopeptidase activity"/>
    <property type="evidence" value="ECO:0007669"/>
    <property type="project" value="UniProtKB-EC"/>
</dbReference>
<feature type="binding site" evidence="20">
    <location>
        <position position="304"/>
    </location>
    <ligand>
        <name>Ca(2+)</name>
        <dbReference type="ChEBI" id="CHEBI:29108"/>
        <label>4</label>
    </ligand>
</feature>
<feature type="binding site" evidence="20">
    <location>
        <position position="398"/>
    </location>
    <ligand>
        <name>Ca(2+)</name>
        <dbReference type="ChEBI" id="CHEBI:29108"/>
        <label>5</label>
    </ligand>
</feature>
<proteinExistence type="evidence at transcript level"/>
<evidence type="ECO:0000256" key="6">
    <source>
        <dbReference type="ARBA" id="ARBA00022723"/>
    </source>
</evidence>
<evidence type="ECO:0000256" key="22">
    <source>
        <dbReference type="PIRSR" id="PIRSR621190-4"/>
    </source>
</evidence>
<feature type="repeat" description="Hemopexin" evidence="23">
    <location>
        <begin position="344"/>
        <end position="390"/>
    </location>
</feature>
<evidence type="ECO:0000256" key="5">
    <source>
        <dbReference type="ARBA" id="ARBA00022670"/>
    </source>
</evidence>
<keyword evidence="4" id="KW-0272">Extracellular matrix</keyword>
<feature type="binding site" evidence="20">
    <location>
        <position position="306"/>
    </location>
    <ligand>
        <name>Ca(2+)</name>
        <dbReference type="ChEBI" id="CHEBI:29108"/>
        <label>5</label>
    </ligand>
</feature>
<dbReference type="InterPro" id="IPR024079">
    <property type="entry name" value="MetalloPept_cat_dom_sf"/>
</dbReference>
<evidence type="ECO:0000256" key="15">
    <source>
        <dbReference type="ARBA" id="ARBA00023157"/>
    </source>
</evidence>
<evidence type="ECO:0000256" key="3">
    <source>
        <dbReference type="ARBA" id="ARBA00022525"/>
    </source>
</evidence>
<evidence type="ECO:0000256" key="23">
    <source>
        <dbReference type="PROSITE-ProRule" id="PRU01011"/>
    </source>
</evidence>
<dbReference type="InterPro" id="IPR036375">
    <property type="entry name" value="Hemopexin-like_dom_sf"/>
</dbReference>
<keyword evidence="14" id="KW-0865">Zymogen</keyword>
<evidence type="ECO:0000256" key="18">
    <source>
        <dbReference type="PIRSR" id="PIRSR001191-1"/>
    </source>
</evidence>
<dbReference type="Gene3D" id="3.40.390.10">
    <property type="entry name" value="Collagenase (Catalytic Domain)"/>
    <property type="match status" value="1"/>
</dbReference>
<feature type="binding site" evidence="19">
    <location>
        <position position="221"/>
    </location>
    <ligand>
        <name>Zn(2+)</name>
        <dbReference type="ChEBI" id="CHEBI:29105"/>
        <label>2</label>
        <note>catalytic</note>
    </ligand>
</feature>
<evidence type="ECO:0000313" key="26">
    <source>
        <dbReference type="EMBL" id="AAX14804.1"/>
    </source>
</evidence>
<dbReference type="InterPro" id="IPR021190">
    <property type="entry name" value="Pept_M10A"/>
</dbReference>
<gene>
    <name evidence="26" type="primary">MMP3/10a</name>
</gene>
<feature type="repeat" description="Hemopexin" evidence="23">
    <location>
        <begin position="294"/>
        <end position="343"/>
    </location>
</feature>
<keyword evidence="12" id="KW-0482">Metalloprotease</keyword>
<dbReference type="InterPro" id="IPR000585">
    <property type="entry name" value="Hemopexin-like_dom"/>
</dbReference>
<name>Q5D714_NOTVI</name>
<dbReference type="Pfam" id="PF00413">
    <property type="entry name" value="Peptidase_M10"/>
    <property type="match status" value="1"/>
</dbReference>
<dbReference type="InterPro" id="IPR018486">
    <property type="entry name" value="Hemopexin_CS"/>
</dbReference>
<dbReference type="InterPro" id="IPR036365">
    <property type="entry name" value="PGBD-like_sf"/>
</dbReference>